<dbReference type="Proteomes" id="UP000754883">
    <property type="component" value="Unassembled WGS sequence"/>
</dbReference>
<comment type="caution">
    <text evidence="1">The sequence shown here is derived from an EMBL/GenBank/DDBJ whole genome shotgun (WGS) entry which is preliminary data.</text>
</comment>
<organism evidence="1 2">
    <name type="scientific">Clonostachys byssicola</name>
    <dbReference type="NCBI Taxonomy" id="160290"/>
    <lineage>
        <taxon>Eukaryota</taxon>
        <taxon>Fungi</taxon>
        <taxon>Dikarya</taxon>
        <taxon>Ascomycota</taxon>
        <taxon>Pezizomycotina</taxon>
        <taxon>Sordariomycetes</taxon>
        <taxon>Hypocreomycetidae</taxon>
        <taxon>Hypocreales</taxon>
        <taxon>Bionectriaceae</taxon>
        <taxon>Clonostachys</taxon>
    </lineage>
</organism>
<evidence type="ECO:0000313" key="1">
    <source>
        <dbReference type="EMBL" id="CAG9986471.1"/>
    </source>
</evidence>
<protein>
    <submittedName>
        <fullName evidence="1">Uncharacterized protein</fullName>
    </submittedName>
</protein>
<dbReference type="AlphaFoldDB" id="A0A9N9UG33"/>
<reference evidence="1" key="1">
    <citation type="submission" date="2021-10" db="EMBL/GenBank/DDBJ databases">
        <authorList>
            <person name="Piombo E."/>
        </authorList>
    </citation>
    <scope>NUCLEOTIDE SEQUENCE</scope>
</reference>
<gene>
    <name evidence="1" type="ORF">CBYS24578_00012748</name>
</gene>
<sequence>MAWTRCYDVFAAHEIEQLSCIEYMLTQDIRVASKCNPLIATDHVIGDGRIEEIVSRGLCYVRKIINAPRIPEVMVELLPRIPGRTTPSKRRVSIPIHGTVSTTAFVGGGQKHQAT</sequence>
<evidence type="ECO:0000313" key="2">
    <source>
        <dbReference type="Proteomes" id="UP000754883"/>
    </source>
</evidence>
<accession>A0A9N9UG33</accession>
<name>A0A9N9UG33_9HYPO</name>
<dbReference type="EMBL" id="CABFNO020001404">
    <property type="protein sequence ID" value="CAG9986471.1"/>
    <property type="molecule type" value="Genomic_DNA"/>
</dbReference>
<dbReference type="OrthoDB" id="10477548at2759"/>
<proteinExistence type="predicted"/>
<keyword evidence="2" id="KW-1185">Reference proteome</keyword>